<dbReference type="InterPro" id="IPR032466">
    <property type="entry name" value="Metal_Hydrolase"/>
</dbReference>
<dbReference type="SUPFAM" id="SSF51556">
    <property type="entry name" value="Metallo-dependent hydrolases"/>
    <property type="match status" value="1"/>
</dbReference>
<gene>
    <name evidence="3" type="primary">pyrC2</name>
    <name evidence="3" type="ORF">GCM10010832_08360</name>
</gene>
<evidence type="ECO:0000313" key="3">
    <source>
        <dbReference type="EMBL" id="GGE30231.1"/>
    </source>
</evidence>
<sequence>MKILLKSATIIDENSPYHQQTKDILIEKGEILQIENQLSVEADQVYDEANLHLSPAWFDAGVSFGEPGFEERESIANGLLVAEKSGFSDIALVSSNQPCTDSKNVLESLRDKANHSLTKIHPTACLTKGINGTDLAELYDLYQAGARVFSDDLQPIENPNLLKLALQYTQSFGGCVASFPLDRKIANQAQVHESSNSMKLGLKGMPSLAESLQIHRDLAILEYTGGKLHIPLISTEEGINLIKSAKKKGLHVSCSVAIHHLFFDDEVLQHFDADYKVFPPLRSKSDVKALRKAVKDGVVDFVISDHRPMNLEQKEVDFVLAAFGSIGLESAFGAMNKLFGAELSVKMLTAGRKVYGLTQDVIQQKSKGRFTLFTTNDKYTFDKEDILSKSKNAIFLNQALQGRVIKML</sequence>
<dbReference type="CDD" id="cd01317">
    <property type="entry name" value="DHOase_IIa"/>
    <property type="match status" value="1"/>
</dbReference>
<feature type="domain" description="Dihydroorotase catalytic" evidence="2">
    <location>
        <begin position="59"/>
        <end position="237"/>
    </location>
</feature>
<dbReference type="InterPro" id="IPR011059">
    <property type="entry name" value="Metal-dep_hydrolase_composite"/>
</dbReference>
<protein>
    <submittedName>
        <fullName evidence="3">Dihydroorotase</fullName>
    </submittedName>
</protein>
<dbReference type="Gene3D" id="3.20.20.140">
    <property type="entry name" value="Metal-dependent hydrolases"/>
    <property type="match status" value="1"/>
</dbReference>
<evidence type="ECO:0000256" key="1">
    <source>
        <dbReference type="ARBA" id="ARBA00022975"/>
    </source>
</evidence>
<dbReference type="Gene3D" id="2.30.40.10">
    <property type="entry name" value="Urease, subunit C, domain 1"/>
    <property type="match status" value="1"/>
</dbReference>
<dbReference type="PANTHER" id="PTHR43668:SF2">
    <property type="entry name" value="ALLANTOINASE"/>
    <property type="match status" value="1"/>
</dbReference>
<dbReference type="SUPFAM" id="SSF51338">
    <property type="entry name" value="Composite domain of metallo-dependent hydrolases"/>
    <property type="match status" value="1"/>
</dbReference>
<keyword evidence="1" id="KW-0665">Pyrimidine biosynthesis</keyword>
<proteinExistence type="predicted"/>
<dbReference type="Proteomes" id="UP000599179">
    <property type="component" value="Unassembled WGS sequence"/>
</dbReference>
<dbReference type="Pfam" id="PF12890">
    <property type="entry name" value="DHOase"/>
    <property type="match status" value="1"/>
</dbReference>
<dbReference type="InterPro" id="IPR024403">
    <property type="entry name" value="DHOase_cat"/>
</dbReference>
<reference evidence="4" key="1">
    <citation type="journal article" date="2019" name="Int. J. Syst. Evol. Microbiol.">
        <title>The Global Catalogue of Microorganisms (GCM) 10K type strain sequencing project: providing services to taxonomists for standard genome sequencing and annotation.</title>
        <authorList>
            <consortium name="The Broad Institute Genomics Platform"/>
            <consortium name="The Broad Institute Genome Sequencing Center for Infectious Disease"/>
            <person name="Wu L."/>
            <person name="Ma J."/>
        </authorList>
    </citation>
    <scope>NUCLEOTIDE SEQUENCE [LARGE SCALE GENOMIC DNA]</scope>
    <source>
        <strain evidence="4">CGMCC 1.12931</strain>
    </source>
</reference>
<keyword evidence="4" id="KW-1185">Reference proteome</keyword>
<dbReference type="PANTHER" id="PTHR43668">
    <property type="entry name" value="ALLANTOINASE"/>
    <property type="match status" value="1"/>
</dbReference>
<organism evidence="3 4">
    <name type="scientific">Psychroflexus planctonicus</name>
    <dbReference type="NCBI Taxonomy" id="1526575"/>
    <lineage>
        <taxon>Bacteria</taxon>
        <taxon>Pseudomonadati</taxon>
        <taxon>Bacteroidota</taxon>
        <taxon>Flavobacteriia</taxon>
        <taxon>Flavobacteriales</taxon>
        <taxon>Flavobacteriaceae</taxon>
        <taxon>Psychroflexus</taxon>
    </lineage>
</organism>
<evidence type="ECO:0000313" key="4">
    <source>
        <dbReference type="Proteomes" id="UP000599179"/>
    </source>
</evidence>
<evidence type="ECO:0000259" key="2">
    <source>
        <dbReference type="Pfam" id="PF12890"/>
    </source>
</evidence>
<dbReference type="InterPro" id="IPR050138">
    <property type="entry name" value="DHOase/Allantoinase_Hydrolase"/>
</dbReference>
<dbReference type="RefSeq" id="WP_188457844.1">
    <property type="nucleotide sequence ID" value="NZ_BMGM01000003.1"/>
</dbReference>
<accession>A0ABQ1SG69</accession>
<dbReference type="InterPro" id="IPR004722">
    <property type="entry name" value="DHOase"/>
</dbReference>
<comment type="caution">
    <text evidence="3">The sequence shown here is derived from an EMBL/GenBank/DDBJ whole genome shotgun (WGS) entry which is preliminary data.</text>
</comment>
<dbReference type="EMBL" id="BMGM01000003">
    <property type="protein sequence ID" value="GGE30231.1"/>
    <property type="molecule type" value="Genomic_DNA"/>
</dbReference>
<name>A0ABQ1SG69_9FLAO</name>